<dbReference type="GO" id="GO:0051213">
    <property type="term" value="F:dioxygenase activity"/>
    <property type="evidence" value="ECO:0007669"/>
    <property type="project" value="UniProtKB-KW"/>
</dbReference>
<comment type="caution">
    <text evidence="1">The sequence shown here is derived from an EMBL/GenBank/DDBJ whole genome shotgun (WGS) entry which is preliminary data.</text>
</comment>
<dbReference type="SUPFAM" id="SSF51197">
    <property type="entry name" value="Clavaminate synthase-like"/>
    <property type="match status" value="1"/>
</dbReference>
<protein>
    <submittedName>
        <fullName evidence="1">Phytanoyl-CoA dioxygenase family protein</fullName>
    </submittedName>
</protein>
<accession>A0ABT5JNU6</accession>
<keyword evidence="2" id="KW-1185">Reference proteome</keyword>
<evidence type="ECO:0000313" key="1">
    <source>
        <dbReference type="EMBL" id="MDC8753761.1"/>
    </source>
</evidence>
<proteinExistence type="predicted"/>
<sequence length="340" mass="38399">MIIRKALMAPVWVLQLATGSKSFLDNPLIGSQRLNRRGLHVARVRLADSLCRWRRKRLARKVRPDWREAFDRDGFVAIPDIVPPAEFAALREAVLGYEGPAREMRQGDAITRRMAVDPAMLQAIPALRRLLERKDIVALFHYVASYRITPLHYVQTIVSKAGGNDPDPQEVLHADSFHSSLKAWLFLNPVTIEDGPFTYVPGSHRFTPERLAWERERSLADPRAIDRLSARGSPRIGQRELDAMKLPAPRALAVAANTLVVADTVGFHARGPSLRSGERVELWSYARRNPFLPWLGGDPSSLPGIAERRVGIVWRVRDRLAKQIGQPWQPVGHRTPTERD</sequence>
<organism evidence="1 2">
    <name type="scientific">Erythrobacter fulvus</name>
    <dbReference type="NCBI Taxonomy" id="2987523"/>
    <lineage>
        <taxon>Bacteria</taxon>
        <taxon>Pseudomonadati</taxon>
        <taxon>Pseudomonadota</taxon>
        <taxon>Alphaproteobacteria</taxon>
        <taxon>Sphingomonadales</taxon>
        <taxon>Erythrobacteraceae</taxon>
        <taxon>Erythrobacter/Porphyrobacter group</taxon>
        <taxon>Erythrobacter</taxon>
    </lineage>
</organism>
<dbReference type="Proteomes" id="UP001216558">
    <property type="component" value="Unassembled WGS sequence"/>
</dbReference>
<name>A0ABT5JNU6_9SPHN</name>
<keyword evidence="1" id="KW-0560">Oxidoreductase</keyword>
<dbReference type="Gene3D" id="2.60.120.620">
    <property type="entry name" value="q2cbj1_9rhob like domain"/>
    <property type="match status" value="1"/>
</dbReference>
<dbReference type="RefSeq" id="WP_273676349.1">
    <property type="nucleotide sequence ID" value="NZ_JAQQXQ010000002.1"/>
</dbReference>
<gene>
    <name evidence="1" type="ORF">OIK40_03795</name>
</gene>
<dbReference type="Pfam" id="PF05721">
    <property type="entry name" value="PhyH"/>
    <property type="match status" value="1"/>
</dbReference>
<keyword evidence="1" id="KW-0223">Dioxygenase</keyword>
<reference evidence="1 2" key="1">
    <citation type="submission" date="2022-10" db="EMBL/GenBank/DDBJ databases">
        <title>Erythrobacter sp. sf7 Genome sequencing.</title>
        <authorList>
            <person name="Park S."/>
        </authorList>
    </citation>
    <scope>NUCLEOTIDE SEQUENCE [LARGE SCALE GENOMIC DNA]</scope>
    <source>
        <strain evidence="2">sf7</strain>
    </source>
</reference>
<dbReference type="InterPro" id="IPR008775">
    <property type="entry name" value="Phytyl_CoA_dOase-like"/>
</dbReference>
<dbReference type="EMBL" id="JAQQXQ010000002">
    <property type="protein sequence ID" value="MDC8753761.1"/>
    <property type="molecule type" value="Genomic_DNA"/>
</dbReference>
<evidence type="ECO:0000313" key="2">
    <source>
        <dbReference type="Proteomes" id="UP001216558"/>
    </source>
</evidence>